<dbReference type="InterPro" id="IPR000043">
    <property type="entry name" value="Adenosylhomocysteinase-like"/>
</dbReference>
<dbReference type="AlphaFoldDB" id="A0A9W6KDC4"/>
<dbReference type="GO" id="GO:0006730">
    <property type="term" value="P:one-carbon metabolic process"/>
    <property type="evidence" value="ECO:0007669"/>
    <property type="project" value="UniProtKB-KW"/>
</dbReference>
<dbReference type="Proteomes" id="UP001143480">
    <property type="component" value="Unassembled WGS sequence"/>
</dbReference>
<name>A0A9W6KDC4_9ACTN</name>
<comment type="similarity">
    <text evidence="2">Belongs to the adenosylhomocysteinase family.</text>
</comment>
<comment type="caution">
    <text evidence="6">The sequence shown here is derived from an EMBL/GenBank/DDBJ whole genome shotgun (WGS) entry which is preliminary data.</text>
</comment>
<dbReference type="PANTHER" id="PTHR23420">
    <property type="entry name" value="ADENOSYLHOMOCYSTEINASE"/>
    <property type="match status" value="1"/>
</dbReference>
<keyword evidence="6" id="KW-0378">Hydrolase</keyword>
<evidence type="ECO:0000256" key="3">
    <source>
        <dbReference type="ARBA" id="ARBA00022563"/>
    </source>
</evidence>
<evidence type="ECO:0000256" key="1">
    <source>
        <dbReference type="ARBA" id="ARBA00001911"/>
    </source>
</evidence>
<keyword evidence="4" id="KW-0520">NAD</keyword>
<dbReference type="SMART" id="SM00996">
    <property type="entry name" value="AdoHcyase"/>
    <property type="match status" value="1"/>
</dbReference>
<organism evidence="6 7">
    <name type="scientific">Dactylosporangium matsuzakiense</name>
    <dbReference type="NCBI Taxonomy" id="53360"/>
    <lineage>
        <taxon>Bacteria</taxon>
        <taxon>Bacillati</taxon>
        <taxon>Actinomycetota</taxon>
        <taxon>Actinomycetes</taxon>
        <taxon>Micromonosporales</taxon>
        <taxon>Micromonosporaceae</taxon>
        <taxon>Dactylosporangium</taxon>
    </lineage>
</organism>
<reference evidence="6" key="2">
    <citation type="submission" date="2023-01" db="EMBL/GenBank/DDBJ databases">
        <authorList>
            <person name="Sun Q."/>
            <person name="Evtushenko L."/>
        </authorList>
    </citation>
    <scope>NUCLEOTIDE SEQUENCE</scope>
    <source>
        <strain evidence="6">VKM Ac-1321</strain>
    </source>
</reference>
<dbReference type="InterPro" id="IPR042172">
    <property type="entry name" value="Adenosylhomocyst_ase-like_sf"/>
</dbReference>
<accession>A0A9W6KDC4</accession>
<dbReference type="Gene3D" id="3.40.50.1480">
    <property type="entry name" value="Adenosylhomocysteinase-like"/>
    <property type="match status" value="1"/>
</dbReference>
<dbReference type="EMBL" id="BSFP01000003">
    <property type="protein sequence ID" value="GLK99177.1"/>
    <property type="molecule type" value="Genomic_DNA"/>
</dbReference>
<dbReference type="GO" id="GO:0033353">
    <property type="term" value="P:S-adenosylmethionine cycle"/>
    <property type="evidence" value="ECO:0007669"/>
    <property type="project" value="TreeGrafter"/>
</dbReference>
<dbReference type="SUPFAM" id="SSF51735">
    <property type="entry name" value="NAD(P)-binding Rossmann-fold domains"/>
    <property type="match status" value="1"/>
</dbReference>
<keyword evidence="3" id="KW-0554">One-carbon metabolism</keyword>
<dbReference type="InterPro" id="IPR015878">
    <property type="entry name" value="Ado_hCys_hydrolase_NAD-bd"/>
</dbReference>
<proteinExistence type="inferred from homology"/>
<sequence length="374" mass="38389">MVEGDDVRSRMPVLTELGRRFAAAPPLARRRVAAALNITAEAVELVRVLLAGGAQVLVVSSKATTFDPAAAEAMTTAGARVLTEPAPGNDAVGKEILAFAPELLLDNGDLTALVTAEDGPTAVLGGTVHSQHALSRVRRGAPVPYPLLAVTESALKTAVETAHGTGQAAARGLMNAGVQLAGSRVLLLGFGVTGRAVADYLRGCHARVMVSEVAPVPLLQAVYLGFEAVPLRAGLAAADVVVSVTDARQALALADLRLLRDGAVVGGIGHTRTEIDRAGLRAAATTVARVPGGVRYDLGDRRLTVLEGPGGNHVFAGINPPELMDISFALHALSLTTLATGRRLPPGVGPVPADVDAEVARLKLDVLGLSEVLP</sequence>
<evidence type="ECO:0000256" key="4">
    <source>
        <dbReference type="ARBA" id="ARBA00023027"/>
    </source>
</evidence>
<evidence type="ECO:0000313" key="7">
    <source>
        <dbReference type="Proteomes" id="UP001143480"/>
    </source>
</evidence>
<dbReference type="Gene3D" id="3.40.50.720">
    <property type="entry name" value="NAD(P)-binding Rossmann-like Domain"/>
    <property type="match status" value="1"/>
</dbReference>
<evidence type="ECO:0000313" key="6">
    <source>
        <dbReference type="EMBL" id="GLK99177.1"/>
    </source>
</evidence>
<dbReference type="SMART" id="SM00997">
    <property type="entry name" value="AdoHcyase_NAD"/>
    <property type="match status" value="1"/>
</dbReference>
<dbReference type="PANTHER" id="PTHR23420:SF0">
    <property type="entry name" value="ADENOSYLHOMOCYSTEINASE"/>
    <property type="match status" value="1"/>
</dbReference>
<dbReference type="Pfam" id="PF05221">
    <property type="entry name" value="AdoHcyase"/>
    <property type="match status" value="1"/>
</dbReference>
<reference evidence="6" key="1">
    <citation type="journal article" date="2014" name="Int. J. Syst. Evol. Microbiol.">
        <title>Complete genome sequence of Corynebacterium casei LMG S-19264T (=DSM 44701T), isolated from a smear-ripened cheese.</title>
        <authorList>
            <consortium name="US DOE Joint Genome Institute (JGI-PGF)"/>
            <person name="Walter F."/>
            <person name="Albersmeier A."/>
            <person name="Kalinowski J."/>
            <person name="Ruckert C."/>
        </authorList>
    </citation>
    <scope>NUCLEOTIDE SEQUENCE</scope>
    <source>
        <strain evidence="6">VKM Ac-1321</strain>
    </source>
</reference>
<dbReference type="RefSeq" id="WP_271188837.1">
    <property type="nucleotide sequence ID" value="NZ_BSFP01000003.1"/>
</dbReference>
<protein>
    <submittedName>
        <fullName evidence="6">S-adenosyl-L-homocysteine hydrolase</fullName>
    </submittedName>
</protein>
<dbReference type="InterPro" id="IPR036291">
    <property type="entry name" value="NAD(P)-bd_dom_sf"/>
</dbReference>
<comment type="cofactor">
    <cofactor evidence="1">
        <name>NAD(+)</name>
        <dbReference type="ChEBI" id="CHEBI:57540"/>
    </cofactor>
</comment>
<dbReference type="GO" id="GO:0004013">
    <property type="term" value="F:adenosylhomocysteinase activity"/>
    <property type="evidence" value="ECO:0007669"/>
    <property type="project" value="TreeGrafter"/>
</dbReference>
<dbReference type="GO" id="GO:0005829">
    <property type="term" value="C:cytosol"/>
    <property type="evidence" value="ECO:0007669"/>
    <property type="project" value="TreeGrafter"/>
</dbReference>
<evidence type="ECO:0000259" key="5">
    <source>
        <dbReference type="SMART" id="SM00997"/>
    </source>
</evidence>
<feature type="domain" description="S-adenosyl-L-homocysteine hydrolase NAD binding" evidence="5">
    <location>
        <begin position="161"/>
        <end position="318"/>
    </location>
</feature>
<keyword evidence="7" id="KW-1185">Reference proteome</keyword>
<evidence type="ECO:0000256" key="2">
    <source>
        <dbReference type="ARBA" id="ARBA00007122"/>
    </source>
</evidence>
<gene>
    <name evidence="6" type="ORF">GCM10017581_009180</name>
</gene>
<dbReference type="Pfam" id="PF00670">
    <property type="entry name" value="AdoHcyase_NAD"/>
    <property type="match status" value="1"/>
</dbReference>
<dbReference type="SUPFAM" id="SSF52283">
    <property type="entry name" value="Formate/glycerate dehydrogenase catalytic domain-like"/>
    <property type="match status" value="1"/>
</dbReference>